<comment type="similarity">
    <text evidence="1">Belongs to the acyl coenzyme A hydrolase family.</text>
</comment>
<dbReference type="PANTHER" id="PTHR11049">
    <property type="entry name" value="ACYL COENZYME A THIOESTER HYDROLASE"/>
    <property type="match status" value="1"/>
</dbReference>
<name>A0ABT5UHI4_9GAMM</name>
<comment type="caution">
    <text evidence="5">The sequence shown here is derived from an EMBL/GenBank/DDBJ whole genome shotgun (WGS) entry which is preliminary data.</text>
</comment>
<evidence type="ECO:0000256" key="3">
    <source>
        <dbReference type="PROSITE-ProRule" id="PRU01106"/>
    </source>
</evidence>
<accession>A0ABT5UHI4</accession>
<dbReference type="PANTHER" id="PTHR11049:SF16">
    <property type="entry name" value="PROTEIN VDLD"/>
    <property type="match status" value="1"/>
</dbReference>
<dbReference type="SUPFAM" id="SSF54637">
    <property type="entry name" value="Thioesterase/thiol ester dehydrase-isomerase"/>
    <property type="match status" value="1"/>
</dbReference>
<evidence type="ECO:0000313" key="5">
    <source>
        <dbReference type="EMBL" id="MDE1465830.1"/>
    </source>
</evidence>
<dbReference type="InterPro" id="IPR040170">
    <property type="entry name" value="Cytosol_ACT"/>
</dbReference>
<dbReference type="InterPro" id="IPR033120">
    <property type="entry name" value="HOTDOG_ACOT"/>
</dbReference>
<dbReference type="Gene3D" id="3.10.129.10">
    <property type="entry name" value="Hotdog Thioesterase"/>
    <property type="match status" value="1"/>
</dbReference>
<proteinExistence type="inferred from homology"/>
<protein>
    <submittedName>
        <fullName evidence="5">Acyl-CoA thioesterase</fullName>
    </submittedName>
</protein>
<keyword evidence="2 3" id="KW-0378">Hydrolase</keyword>
<dbReference type="InterPro" id="IPR029069">
    <property type="entry name" value="HotDog_dom_sf"/>
</dbReference>
<dbReference type="InterPro" id="IPR006683">
    <property type="entry name" value="Thioestr_dom"/>
</dbReference>
<dbReference type="EMBL" id="JAPMOU010000090">
    <property type="protein sequence ID" value="MDE1465830.1"/>
    <property type="molecule type" value="Genomic_DNA"/>
</dbReference>
<feature type="domain" description="HotDog ACOT-type" evidence="4">
    <location>
        <begin position="3"/>
        <end position="115"/>
    </location>
</feature>
<organism evidence="5 6">
    <name type="scientific">Spartinivicinus poritis</name>
    <dbReference type="NCBI Taxonomy" id="2994640"/>
    <lineage>
        <taxon>Bacteria</taxon>
        <taxon>Pseudomonadati</taxon>
        <taxon>Pseudomonadota</taxon>
        <taxon>Gammaproteobacteria</taxon>
        <taxon>Oceanospirillales</taxon>
        <taxon>Zooshikellaceae</taxon>
        <taxon>Spartinivicinus</taxon>
    </lineage>
</organism>
<evidence type="ECO:0000256" key="2">
    <source>
        <dbReference type="ARBA" id="ARBA00022801"/>
    </source>
</evidence>
<keyword evidence="6" id="KW-1185">Reference proteome</keyword>
<dbReference type="RefSeq" id="WP_274692133.1">
    <property type="nucleotide sequence ID" value="NZ_JAPMOU010000090.1"/>
</dbReference>
<dbReference type="Proteomes" id="UP001528823">
    <property type="component" value="Unassembled WGS sequence"/>
</dbReference>
<dbReference type="Pfam" id="PF03061">
    <property type="entry name" value="4HBT"/>
    <property type="match status" value="1"/>
</dbReference>
<sequence>MSYKHTLKMSELVTPEMANFSGKMHGGDLLKLLDRVAYTCAMRYCASYVVTLSVDKVLFKDSIEIGELVTCLASVNYTGNTSMEVGIRVVAEDIRQRKSRHTNSCYFTMVSLDENGKPTQVPSFTPQTTDEKRRYQEALHRRQIRLEATKNH</sequence>
<dbReference type="PROSITE" id="PS51770">
    <property type="entry name" value="HOTDOG_ACOT"/>
    <property type="match status" value="1"/>
</dbReference>
<gene>
    <name evidence="5" type="ORF">ORQ98_28085</name>
</gene>
<evidence type="ECO:0000256" key="1">
    <source>
        <dbReference type="ARBA" id="ARBA00010458"/>
    </source>
</evidence>
<reference evidence="5 6" key="1">
    <citation type="submission" date="2022-11" db="EMBL/GenBank/DDBJ databases">
        <title>Spartinivicinus poritis sp. nov., isolated from scleractinian coral Porites lutea.</title>
        <authorList>
            <person name="Zhang G."/>
            <person name="Cai L."/>
            <person name="Wei Q."/>
        </authorList>
    </citation>
    <scope>NUCLEOTIDE SEQUENCE [LARGE SCALE GENOMIC DNA]</scope>
    <source>
        <strain evidence="5 6">A2-2</strain>
    </source>
</reference>
<evidence type="ECO:0000259" key="4">
    <source>
        <dbReference type="PROSITE" id="PS51770"/>
    </source>
</evidence>
<dbReference type="CDD" id="cd03442">
    <property type="entry name" value="BFIT_BACH"/>
    <property type="match status" value="1"/>
</dbReference>
<evidence type="ECO:0000313" key="6">
    <source>
        <dbReference type="Proteomes" id="UP001528823"/>
    </source>
</evidence>